<dbReference type="InterPro" id="IPR010431">
    <property type="entry name" value="Fascin"/>
</dbReference>
<dbReference type="Pfam" id="PF00150">
    <property type="entry name" value="Cellulase"/>
    <property type="match status" value="1"/>
</dbReference>
<evidence type="ECO:0000259" key="7">
    <source>
        <dbReference type="Pfam" id="PF10551"/>
    </source>
</evidence>
<evidence type="ECO:0000313" key="9">
    <source>
        <dbReference type="EMBL" id="KAK1350212.1"/>
    </source>
</evidence>
<dbReference type="GO" id="GO:0005737">
    <property type="term" value="C:cytoplasm"/>
    <property type="evidence" value="ECO:0007669"/>
    <property type="project" value="TreeGrafter"/>
</dbReference>
<proteinExistence type="inferred from homology"/>
<dbReference type="GO" id="GO:0015629">
    <property type="term" value="C:actin cytoskeleton"/>
    <property type="evidence" value="ECO:0007669"/>
    <property type="project" value="TreeGrafter"/>
</dbReference>
<dbReference type="SUPFAM" id="SSF51445">
    <property type="entry name" value="(Trans)glycosidases"/>
    <property type="match status" value="1"/>
</dbReference>
<sequence>MALILSTRNLVCILIFCCSVIYNTYGRTDPSFRVKAVNLGGWLVTEGWIKPSLFDGIVNRDFMDGAGLQFKSVTVGKYLCAELGGGNIIVANRSDASGWETFTAWRINETSYQLRVFNKQFIGVDKNANNVVLATTTVPGESQTFQIVRNSDNANRVKIKASNGFFLQVRTEEIVTADHNGESGWGDTNPSVFVVNSIKGGEGEFQVTNGYGPKAAQVMREHWTTFITEQDFKFISENGLNAVRIPVGWWIASDPTPPKPYVGGSLAALDNAFKWAKKYSLLVIVDLHAAPGSQNGNDHSASRDGSLEWGKTESTIQQTLDVIDFLSARYAKDSSFYAIELLNEPTAPGVSLDTVTKYYRDGYDVVRKHSSTAYVIMCNRLSADNTELLSLGRGLDRVVIDVHYYNLFAEFFDRMTVQQHIDYVNNNRSAELSTVNTSNGPLILVGEWVAEWGVKGATKEDYQRFGSAQLALYGRATFGWAYWTHKNETKVQYQAYTESPGGNKYYIPSSVGEIVIPFTHQVFESLDKGYKFYKDYGRLGGFSVRKTTEKRDDDGETILLKHYVCSREGFNDPKDDSGDKVVQRRQTASQSTSFSFAKELASGYSNVGATLRDFRNFNRDLKAFVGEKDRQMLIDKFKVNQENSKSFYFAYDVDSAGHLTKLFWADPIGQRNFELYGDAVSFDATFDTNKYNMIFAPFTGVDKHDKCVTFAACLLSQESIEDYTWAFDHFVKSLG</sequence>
<feature type="domain" description="MULE transposase" evidence="7">
    <location>
        <begin position="680"/>
        <end position="729"/>
    </location>
</feature>
<feature type="domain" description="DUF7910" evidence="8">
    <location>
        <begin position="59"/>
        <end position="196"/>
    </location>
</feature>
<dbReference type="FunFam" id="3.20.20.80:FF:000067">
    <property type="entry name" value="Glucan 1,3-beta-glucosidase A"/>
    <property type="match status" value="1"/>
</dbReference>
<dbReference type="Pfam" id="PF03101">
    <property type="entry name" value="FAR1"/>
    <property type="match status" value="1"/>
</dbReference>
<keyword evidence="4" id="KW-0732">Signal</keyword>
<dbReference type="Pfam" id="PF25490">
    <property type="entry name" value="DUF7910"/>
    <property type="match status" value="1"/>
</dbReference>
<dbReference type="InterPro" id="IPR004330">
    <property type="entry name" value="FAR1_DNA_bnd_dom"/>
</dbReference>
<keyword evidence="2" id="KW-0378">Hydrolase</keyword>
<dbReference type="PANTHER" id="PTHR10551:SF14">
    <property type="entry name" value="CELLULASE CONTAINING PROTEIN, EXPRESSED"/>
    <property type="match status" value="1"/>
</dbReference>
<dbReference type="InterPro" id="IPR018289">
    <property type="entry name" value="MULE_transposase_dom"/>
</dbReference>
<dbReference type="Pfam" id="PF10551">
    <property type="entry name" value="MULE"/>
    <property type="match status" value="1"/>
</dbReference>
<feature type="domain" description="Glycoside hydrolase family 5" evidence="5">
    <location>
        <begin position="219"/>
        <end position="487"/>
    </location>
</feature>
<dbReference type="AlphaFoldDB" id="A0AAD8GN08"/>
<dbReference type="InterPro" id="IPR001547">
    <property type="entry name" value="Glyco_hydro_5"/>
</dbReference>
<feature type="signal peptide" evidence="4">
    <location>
        <begin position="1"/>
        <end position="26"/>
    </location>
</feature>
<dbReference type="Gene3D" id="3.20.20.80">
    <property type="entry name" value="Glycosidases"/>
    <property type="match status" value="1"/>
</dbReference>
<accession>A0AAD8GN08</accession>
<reference evidence="9" key="1">
    <citation type="submission" date="2023-02" db="EMBL/GenBank/DDBJ databases">
        <title>Genome of toxic invasive species Heracleum sosnowskyi carries increased number of genes despite the absence of recent whole-genome duplications.</title>
        <authorList>
            <person name="Schelkunov M."/>
            <person name="Shtratnikova V."/>
            <person name="Makarenko M."/>
            <person name="Klepikova A."/>
            <person name="Omelchenko D."/>
            <person name="Novikova G."/>
            <person name="Obukhova E."/>
            <person name="Bogdanov V."/>
            <person name="Penin A."/>
            <person name="Logacheva M."/>
        </authorList>
    </citation>
    <scope>NUCLEOTIDE SEQUENCE</scope>
    <source>
        <strain evidence="9">Hsosn_3</strain>
        <tissue evidence="9">Leaf</tissue>
    </source>
</reference>
<dbReference type="EMBL" id="JAUIZM010000074">
    <property type="protein sequence ID" value="KAK1350212.1"/>
    <property type="molecule type" value="Genomic_DNA"/>
</dbReference>
<gene>
    <name evidence="9" type="ORF">POM88_054695</name>
</gene>
<dbReference type="GO" id="GO:0051015">
    <property type="term" value="F:actin filament binding"/>
    <property type="evidence" value="ECO:0007669"/>
    <property type="project" value="InterPro"/>
</dbReference>
<keyword evidence="3" id="KW-0326">Glycosidase</keyword>
<evidence type="ECO:0000256" key="4">
    <source>
        <dbReference type="SAM" id="SignalP"/>
    </source>
</evidence>
<dbReference type="GO" id="GO:0004553">
    <property type="term" value="F:hydrolase activity, hydrolyzing O-glycosyl compounds"/>
    <property type="evidence" value="ECO:0007669"/>
    <property type="project" value="InterPro"/>
</dbReference>
<evidence type="ECO:0000313" key="10">
    <source>
        <dbReference type="Proteomes" id="UP001237642"/>
    </source>
</evidence>
<evidence type="ECO:0000259" key="8">
    <source>
        <dbReference type="Pfam" id="PF25490"/>
    </source>
</evidence>
<dbReference type="GO" id="GO:0000272">
    <property type="term" value="P:polysaccharide catabolic process"/>
    <property type="evidence" value="ECO:0007669"/>
    <property type="project" value="InterPro"/>
</dbReference>
<dbReference type="GO" id="GO:0016477">
    <property type="term" value="P:cell migration"/>
    <property type="evidence" value="ECO:0007669"/>
    <property type="project" value="TreeGrafter"/>
</dbReference>
<reference evidence="9" key="2">
    <citation type="submission" date="2023-05" db="EMBL/GenBank/DDBJ databases">
        <authorList>
            <person name="Schelkunov M.I."/>
        </authorList>
    </citation>
    <scope>NUCLEOTIDE SEQUENCE</scope>
    <source>
        <strain evidence="9">Hsosn_3</strain>
        <tissue evidence="9">Leaf</tissue>
    </source>
</reference>
<comment type="caution">
    <text evidence="9">The sequence shown here is derived from an EMBL/GenBank/DDBJ whole genome shotgun (WGS) entry which is preliminary data.</text>
</comment>
<dbReference type="InterPro" id="IPR008999">
    <property type="entry name" value="Actin-crosslinking"/>
</dbReference>
<evidence type="ECO:0000256" key="3">
    <source>
        <dbReference type="ARBA" id="ARBA00023295"/>
    </source>
</evidence>
<evidence type="ECO:0000256" key="1">
    <source>
        <dbReference type="ARBA" id="ARBA00005641"/>
    </source>
</evidence>
<dbReference type="GO" id="GO:0051017">
    <property type="term" value="P:actin filament bundle assembly"/>
    <property type="evidence" value="ECO:0007669"/>
    <property type="project" value="TreeGrafter"/>
</dbReference>
<dbReference type="PANTHER" id="PTHR10551">
    <property type="entry name" value="FASCIN"/>
    <property type="match status" value="1"/>
</dbReference>
<dbReference type="SUPFAM" id="SSF50405">
    <property type="entry name" value="Actin-crosslinking proteins"/>
    <property type="match status" value="1"/>
</dbReference>
<dbReference type="InterPro" id="IPR017853">
    <property type="entry name" value="GH"/>
</dbReference>
<dbReference type="FunFam" id="2.80.10.50:FF:000056">
    <property type="entry name" value="Glucan 1,3-beta-glucosidase A"/>
    <property type="match status" value="1"/>
</dbReference>
<dbReference type="CDD" id="cd00257">
    <property type="entry name" value="beta-trefoil_FSCN-like"/>
    <property type="match status" value="1"/>
</dbReference>
<evidence type="ECO:0000259" key="6">
    <source>
        <dbReference type="Pfam" id="PF03101"/>
    </source>
</evidence>
<dbReference type="Gene3D" id="2.80.10.50">
    <property type="match status" value="1"/>
</dbReference>
<keyword evidence="10" id="KW-1185">Reference proteome</keyword>
<organism evidence="9 10">
    <name type="scientific">Heracleum sosnowskyi</name>
    <dbReference type="NCBI Taxonomy" id="360622"/>
    <lineage>
        <taxon>Eukaryota</taxon>
        <taxon>Viridiplantae</taxon>
        <taxon>Streptophyta</taxon>
        <taxon>Embryophyta</taxon>
        <taxon>Tracheophyta</taxon>
        <taxon>Spermatophyta</taxon>
        <taxon>Magnoliopsida</taxon>
        <taxon>eudicotyledons</taxon>
        <taxon>Gunneridae</taxon>
        <taxon>Pentapetalae</taxon>
        <taxon>asterids</taxon>
        <taxon>campanulids</taxon>
        <taxon>Apiales</taxon>
        <taxon>Apiaceae</taxon>
        <taxon>Apioideae</taxon>
        <taxon>apioid superclade</taxon>
        <taxon>Tordylieae</taxon>
        <taxon>Tordyliinae</taxon>
        <taxon>Heracleum</taxon>
    </lineage>
</organism>
<evidence type="ECO:0000256" key="2">
    <source>
        <dbReference type="ARBA" id="ARBA00022801"/>
    </source>
</evidence>
<feature type="domain" description="FAR1" evidence="6">
    <location>
        <begin position="531"/>
        <end position="587"/>
    </location>
</feature>
<dbReference type="GO" id="GO:0007163">
    <property type="term" value="P:establishment or maintenance of cell polarity"/>
    <property type="evidence" value="ECO:0007669"/>
    <property type="project" value="TreeGrafter"/>
</dbReference>
<feature type="chain" id="PRO_5042171186" evidence="4">
    <location>
        <begin position="27"/>
        <end position="735"/>
    </location>
</feature>
<dbReference type="InterPro" id="IPR057232">
    <property type="entry name" value="DUF7910"/>
</dbReference>
<dbReference type="Proteomes" id="UP001237642">
    <property type="component" value="Unassembled WGS sequence"/>
</dbReference>
<comment type="similarity">
    <text evidence="1">Belongs to the glycosyl hydrolase 5 (cellulase A) family.</text>
</comment>
<evidence type="ECO:0000259" key="5">
    <source>
        <dbReference type="Pfam" id="PF00150"/>
    </source>
</evidence>
<protein>
    <submittedName>
        <fullName evidence="9">Glucan 1,3-beta-glucosidase A</fullName>
    </submittedName>
</protein>
<name>A0AAD8GN08_9APIA</name>